<proteinExistence type="predicted"/>
<evidence type="ECO:0000256" key="1">
    <source>
        <dbReference type="SAM" id="MobiDB-lite"/>
    </source>
</evidence>
<name>A0A8K0IR33_COCNU</name>
<gene>
    <name evidence="2" type="ORF">COCNU_12G004600</name>
</gene>
<dbReference type="Proteomes" id="UP000797356">
    <property type="component" value="Chromosome 12"/>
</dbReference>
<evidence type="ECO:0000313" key="3">
    <source>
        <dbReference type="Proteomes" id="UP000797356"/>
    </source>
</evidence>
<dbReference type="EMBL" id="CM017883">
    <property type="protein sequence ID" value="KAG1365460.1"/>
    <property type="molecule type" value="Genomic_DNA"/>
</dbReference>
<accession>A0A8K0IR33</accession>
<protein>
    <submittedName>
        <fullName evidence="2">Uncharacterized protein</fullName>
    </submittedName>
</protein>
<sequence>MVAPEAGSMSPFHLISRSSKKKIFKTEEKGQPSPSPPSVSGLFPSLNRQLTRGVWPRGGDSGIVATSFSHVVTAADHLASGNAIRAYDGAIRACGGDPKNTESLLIGGFSLITGG</sequence>
<reference evidence="2" key="2">
    <citation type="submission" date="2019-07" db="EMBL/GenBank/DDBJ databases">
        <authorList>
            <person name="Yang Y."/>
            <person name="Bocs S."/>
            <person name="Baudouin L."/>
        </authorList>
    </citation>
    <scope>NUCLEOTIDE SEQUENCE</scope>
    <source>
        <tissue evidence="2">Spear leaf of Hainan Tall coconut</tissue>
    </source>
</reference>
<evidence type="ECO:0000313" key="2">
    <source>
        <dbReference type="EMBL" id="KAG1365460.1"/>
    </source>
</evidence>
<dbReference type="AlphaFoldDB" id="A0A8K0IR33"/>
<organism evidence="2 3">
    <name type="scientific">Cocos nucifera</name>
    <name type="common">Coconut palm</name>
    <dbReference type="NCBI Taxonomy" id="13894"/>
    <lineage>
        <taxon>Eukaryota</taxon>
        <taxon>Viridiplantae</taxon>
        <taxon>Streptophyta</taxon>
        <taxon>Embryophyta</taxon>
        <taxon>Tracheophyta</taxon>
        <taxon>Spermatophyta</taxon>
        <taxon>Magnoliopsida</taxon>
        <taxon>Liliopsida</taxon>
        <taxon>Arecaceae</taxon>
        <taxon>Arecoideae</taxon>
        <taxon>Cocoseae</taxon>
        <taxon>Attaleinae</taxon>
        <taxon>Cocos</taxon>
    </lineage>
</organism>
<feature type="region of interest" description="Disordered" evidence="1">
    <location>
        <begin position="21"/>
        <end position="43"/>
    </location>
</feature>
<reference evidence="2" key="1">
    <citation type="journal article" date="2017" name="Gigascience">
        <title>The genome draft of coconut (Cocos nucifera).</title>
        <authorList>
            <person name="Xiao Y."/>
            <person name="Xu P."/>
            <person name="Fan H."/>
            <person name="Baudouin L."/>
            <person name="Xia W."/>
            <person name="Bocs S."/>
            <person name="Xu J."/>
            <person name="Li Q."/>
            <person name="Guo A."/>
            <person name="Zhou L."/>
            <person name="Li J."/>
            <person name="Wu Y."/>
            <person name="Ma Z."/>
            <person name="Armero A."/>
            <person name="Issali A.E."/>
            <person name="Liu N."/>
            <person name="Peng M."/>
            <person name="Yang Y."/>
        </authorList>
    </citation>
    <scope>NUCLEOTIDE SEQUENCE</scope>
    <source>
        <tissue evidence="2">Spear leaf of Hainan Tall coconut</tissue>
    </source>
</reference>
<comment type="caution">
    <text evidence="2">The sequence shown here is derived from an EMBL/GenBank/DDBJ whole genome shotgun (WGS) entry which is preliminary data.</text>
</comment>
<keyword evidence="3" id="KW-1185">Reference proteome</keyword>